<name>A0A0G0M289_9BACT</name>
<dbReference type="AlphaFoldDB" id="A0A0G0M289"/>
<organism evidence="1 2">
    <name type="scientific">Candidatus Woesebacteria bacterium GW2011_GWA1_39_12</name>
    <dbReference type="NCBI Taxonomy" id="1618549"/>
    <lineage>
        <taxon>Bacteria</taxon>
        <taxon>Candidatus Woeseibacteriota</taxon>
    </lineage>
</organism>
<protein>
    <submittedName>
        <fullName evidence="1">Uncharacterized protein</fullName>
    </submittedName>
</protein>
<evidence type="ECO:0000313" key="1">
    <source>
        <dbReference type="EMBL" id="KKQ97407.1"/>
    </source>
</evidence>
<gene>
    <name evidence="1" type="ORF">UT23_C0012G0017</name>
</gene>
<reference evidence="1 2" key="1">
    <citation type="journal article" date="2015" name="Nature">
        <title>rRNA introns, odd ribosomes, and small enigmatic genomes across a large radiation of phyla.</title>
        <authorList>
            <person name="Brown C.T."/>
            <person name="Hug L.A."/>
            <person name="Thomas B.C."/>
            <person name="Sharon I."/>
            <person name="Castelle C.J."/>
            <person name="Singh A."/>
            <person name="Wilkins M.J."/>
            <person name="Williams K.H."/>
            <person name="Banfield J.F."/>
        </authorList>
    </citation>
    <scope>NUCLEOTIDE SEQUENCE [LARGE SCALE GENOMIC DNA]</scope>
</reference>
<sequence length="178" mass="20427">MSKPLYLYHASSHCDLKIIEPRKNTAPEGFKKGPVVFATDSFPFSTQFLVQHDDSWANGGAFGNIYFFVISNRKRFKKADRGGCVYLILSDTFINYNKREWFTRKSVKASGKVYFSSGLDAMIITKVQVYFVKPKVYEEIENAKDHGVSILNSLKSENEKRGLKVKKLEFYRGSKKLI</sequence>
<proteinExistence type="predicted"/>
<dbReference type="Proteomes" id="UP000034325">
    <property type="component" value="Unassembled WGS sequence"/>
</dbReference>
<comment type="caution">
    <text evidence="1">The sequence shown here is derived from an EMBL/GenBank/DDBJ whole genome shotgun (WGS) entry which is preliminary data.</text>
</comment>
<evidence type="ECO:0000313" key="2">
    <source>
        <dbReference type="Proteomes" id="UP000034325"/>
    </source>
</evidence>
<dbReference type="EMBL" id="LBWA01000012">
    <property type="protein sequence ID" value="KKQ97407.1"/>
    <property type="molecule type" value="Genomic_DNA"/>
</dbReference>
<accession>A0A0G0M289</accession>